<dbReference type="Proteomes" id="UP000436088">
    <property type="component" value="Unassembled WGS sequence"/>
</dbReference>
<dbReference type="EMBL" id="VEPZ02001168">
    <property type="protein sequence ID" value="KAE8689592.1"/>
    <property type="molecule type" value="Genomic_DNA"/>
</dbReference>
<sequence length="158" mass="18072">MGSLVMQEFKKHASFFFKEKIKTARLALTDATPVQLLTEEATDGSMLSPSACDMAVISRAAFEVDDYWRIVIKFDTRNWVNPTMLWYVGAFVNSWSFEGSTGIKCEKIIRENLETTRKRVFLKEERSRARKLTVGIKGFGSFNQISSSNDESFDNMEN</sequence>
<evidence type="ECO:0000313" key="1">
    <source>
        <dbReference type="EMBL" id="KAE8689592.1"/>
    </source>
</evidence>
<evidence type="ECO:0000313" key="2">
    <source>
        <dbReference type="Proteomes" id="UP000436088"/>
    </source>
</evidence>
<dbReference type="InterPro" id="IPR008942">
    <property type="entry name" value="ENTH_VHS"/>
</dbReference>
<name>A0A6A2ZET3_HIBSY</name>
<keyword evidence="2" id="KW-1185">Reference proteome</keyword>
<protein>
    <submittedName>
        <fullName evidence="1">Actin-11 isoform 1</fullName>
    </submittedName>
</protein>
<dbReference type="AlphaFoldDB" id="A0A6A2ZET3"/>
<comment type="caution">
    <text evidence="1">The sequence shown here is derived from an EMBL/GenBank/DDBJ whole genome shotgun (WGS) entry which is preliminary data.</text>
</comment>
<organism evidence="1 2">
    <name type="scientific">Hibiscus syriacus</name>
    <name type="common">Rose of Sharon</name>
    <dbReference type="NCBI Taxonomy" id="106335"/>
    <lineage>
        <taxon>Eukaryota</taxon>
        <taxon>Viridiplantae</taxon>
        <taxon>Streptophyta</taxon>
        <taxon>Embryophyta</taxon>
        <taxon>Tracheophyta</taxon>
        <taxon>Spermatophyta</taxon>
        <taxon>Magnoliopsida</taxon>
        <taxon>eudicotyledons</taxon>
        <taxon>Gunneridae</taxon>
        <taxon>Pentapetalae</taxon>
        <taxon>rosids</taxon>
        <taxon>malvids</taxon>
        <taxon>Malvales</taxon>
        <taxon>Malvaceae</taxon>
        <taxon>Malvoideae</taxon>
        <taxon>Hibiscus</taxon>
    </lineage>
</organism>
<proteinExistence type="predicted"/>
<accession>A0A6A2ZET3</accession>
<reference evidence="1" key="1">
    <citation type="submission" date="2019-09" db="EMBL/GenBank/DDBJ databases">
        <title>Draft genome information of white flower Hibiscus syriacus.</title>
        <authorList>
            <person name="Kim Y.-M."/>
        </authorList>
    </citation>
    <scope>NUCLEOTIDE SEQUENCE [LARGE SCALE GENOMIC DNA]</scope>
    <source>
        <strain evidence="1">YM2019G1</strain>
    </source>
</reference>
<dbReference type="SUPFAM" id="SSF48464">
    <property type="entry name" value="ENTH/VHS domain"/>
    <property type="match status" value="1"/>
</dbReference>
<gene>
    <name evidence="1" type="ORF">F3Y22_tig00110933pilonHSYRG00146</name>
</gene>